<sequence>GGRKELAVPRDQIQDTRFVNNNGHVTTYFPYQAGFENLPRPELPVGKLKLSDESATDVAMADFARAWWQEGFAIRVGNGEYGYPNHLQVGHGEEAIPIPGFMPEGNGGANVGHLDGHVDWKSQRAMGQAITSQTLAAPDASPALSNRVGQTGFRVMYYHGANEKWYWW</sequence>
<comment type="caution">
    <text evidence="1">The sequence shown here is derived from an EMBL/GenBank/DDBJ whole genome shotgun (WGS) entry which is preliminary data.</text>
</comment>
<protein>
    <submittedName>
        <fullName evidence="1">Uncharacterized protein</fullName>
    </submittedName>
</protein>
<reference evidence="1" key="1">
    <citation type="journal article" date="2014" name="Front. Microbiol.">
        <title>High frequency of phylogenetically diverse reductive dehalogenase-homologous genes in deep subseafloor sedimentary metagenomes.</title>
        <authorList>
            <person name="Kawai M."/>
            <person name="Futagami T."/>
            <person name="Toyoda A."/>
            <person name="Takaki Y."/>
            <person name="Nishi S."/>
            <person name="Hori S."/>
            <person name="Arai W."/>
            <person name="Tsubouchi T."/>
            <person name="Morono Y."/>
            <person name="Uchiyama I."/>
            <person name="Ito T."/>
            <person name="Fujiyama A."/>
            <person name="Inagaki F."/>
            <person name="Takami H."/>
        </authorList>
    </citation>
    <scope>NUCLEOTIDE SEQUENCE</scope>
    <source>
        <strain evidence="1">Expedition CK06-06</strain>
    </source>
</reference>
<proteinExistence type="predicted"/>
<feature type="non-terminal residue" evidence="1">
    <location>
        <position position="1"/>
    </location>
</feature>
<dbReference type="EMBL" id="BARS01011306">
    <property type="protein sequence ID" value="GAF88466.1"/>
    <property type="molecule type" value="Genomic_DNA"/>
</dbReference>
<dbReference type="AlphaFoldDB" id="X0TMJ2"/>
<evidence type="ECO:0000313" key="1">
    <source>
        <dbReference type="EMBL" id="GAF88466.1"/>
    </source>
</evidence>
<gene>
    <name evidence="1" type="ORF">S01H1_20613</name>
</gene>
<accession>X0TMJ2</accession>
<name>X0TMJ2_9ZZZZ</name>
<organism evidence="1">
    <name type="scientific">marine sediment metagenome</name>
    <dbReference type="NCBI Taxonomy" id="412755"/>
    <lineage>
        <taxon>unclassified sequences</taxon>
        <taxon>metagenomes</taxon>
        <taxon>ecological metagenomes</taxon>
    </lineage>
</organism>